<dbReference type="KEGG" id="hor:Hore_14640"/>
<dbReference type="STRING" id="373903.Hore_14640"/>
<dbReference type="eggNOG" id="COG0330">
    <property type="taxonomic scope" value="Bacteria"/>
</dbReference>
<dbReference type="PROSITE" id="PS01270">
    <property type="entry name" value="BAND_7"/>
    <property type="match status" value="1"/>
</dbReference>
<comment type="similarity">
    <text evidence="1">Belongs to the band 7/mec-2 family.</text>
</comment>
<sequence>MALLVILGVIALFVIILIVKGIVIIPQAETMVIERLGRFNRVLDSGVNVIIPIIERPQTIDWKYIDEDRKGNKIVLRRKISRIDLRETVYDFPKQNVITKDNVAIEINAMLYFQITDPKKAVYEINNLPNAIEKLTQTTLRNVIGELELDETLASRDKINSKLKSILDEATDKWGVKVNRVELQDIAPPEDIKEAMEKQMRAERDKRAAILKAEGKKKSAILEAEGKKEAEINEAEGKKMARILEAEGEQEARIKVAQAEAKAIKTIAASVKDAGGDPTQYLIAIRYIETLREMVEGKDNKVIYLPYEATGILGSVGSIKELFQEG</sequence>
<dbReference type="InterPro" id="IPR018080">
    <property type="entry name" value="Band_7/stomatin-like_CS"/>
</dbReference>
<name>B8CY44_HALOH</name>
<proteinExistence type="inferred from homology"/>
<reference evidence="3 4" key="1">
    <citation type="journal article" date="2009" name="PLoS ONE">
        <title>Genome analysis of the anaerobic thermohalophilic bacterium Halothermothrix orenii.</title>
        <authorList>
            <person name="Mavromatis K."/>
            <person name="Ivanova N."/>
            <person name="Anderson I."/>
            <person name="Lykidis A."/>
            <person name="Hooper S.D."/>
            <person name="Sun H."/>
            <person name="Kunin V."/>
            <person name="Lapidus A."/>
            <person name="Hugenholtz P."/>
            <person name="Patel B."/>
            <person name="Kyrpides N.C."/>
        </authorList>
    </citation>
    <scope>NUCLEOTIDE SEQUENCE [LARGE SCALE GENOMIC DNA]</scope>
    <source>
        <strain evidence="4">H 168 / OCM 544 / DSM 9562</strain>
    </source>
</reference>
<dbReference type="InterPro" id="IPR050710">
    <property type="entry name" value="Band7/mec-2_domain"/>
</dbReference>
<dbReference type="HOGENOM" id="CLU_024949_2_2_9"/>
<evidence type="ECO:0000313" key="4">
    <source>
        <dbReference type="Proteomes" id="UP000000719"/>
    </source>
</evidence>
<dbReference type="EMBL" id="CP001098">
    <property type="protein sequence ID" value="ACL70213.1"/>
    <property type="molecule type" value="Genomic_DNA"/>
</dbReference>
<protein>
    <submittedName>
        <fullName evidence="3">Band 7 protein</fullName>
    </submittedName>
</protein>
<dbReference type="SMART" id="SM00244">
    <property type="entry name" value="PHB"/>
    <property type="match status" value="1"/>
</dbReference>
<dbReference type="GO" id="GO:0098552">
    <property type="term" value="C:side of membrane"/>
    <property type="evidence" value="ECO:0007669"/>
    <property type="project" value="UniProtKB-ARBA"/>
</dbReference>
<dbReference type="Proteomes" id="UP000000719">
    <property type="component" value="Chromosome"/>
</dbReference>
<dbReference type="InterPro" id="IPR001107">
    <property type="entry name" value="Band_7"/>
</dbReference>
<dbReference type="GO" id="GO:0005886">
    <property type="term" value="C:plasma membrane"/>
    <property type="evidence" value="ECO:0007669"/>
    <property type="project" value="UniProtKB-ARBA"/>
</dbReference>
<feature type="domain" description="Band 7" evidence="2">
    <location>
        <begin position="20"/>
        <end position="200"/>
    </location>
</feature>
<dbReference type="FunFam" id="3.30.479.30:FF:000004">
    <property type="entry name" value="Putative membrane protease family, stomatin"/>
    <property type="match status" value="1"/>
</dbReference>
<dbReference type="AlphaFoldDB" id="B8CY44"/>
<dbReference type="PANTHER" id="PTHR43327:SF10">
    <property type="entry name" value="STOMATIN-LIKE PROTEIN 2, MITOCHONDRIAL"/>
    <property type="match status" value="1"/>
</dbReference>
<dbReference type="CDD" id="cd08829">
    <property type="entry name" value="SPFH_paraslipin"/>
    <property type="match status" value="1"/>
</dbReference>
<evidence type="ECO:0000313" key="3">
    <source>
        <dbReference type="EMBL" id="ACL70213.1"/>
    </source>
</evidence>
<dbReference type="InterPro" id="IPR036013">
    <property type="entry name" value="Band_7/SPFH_dom_sf"/>
</dbReference>
<gene>
    <name evidence="3" type="ordered locus">Hore_14640</name>
</gene>
<dbReference type="RefSeq" id="WP_012636396.1">
    <property type="nucleotide sequence ID" value="NC_011899.1"/>
</dbReference>
<organism evidence="3 4">
    <name type="scientific">Halothermothrix orenii (strain H 168 / OCM 544 / DSM 9562)</name>
    <dbReference type="NCBI Taxonomy" id="373903"/>
    <lineage>
        <taxon>Bacteria</taxon>
        <taxon>Bacillati</taxon>
        <taxon>Bacillota</taxon>
        <taxon>Clostridia</taxon>
        <taxon>Halanaerobiales</taxon>
        <taxon>Halothermotrichaceae</taxon>
        <taxon>Halothermothrix</taxon>
    </lineage>
</organism>
<dbReference type="SUPFAM" id="SSF117892">
    <property type="entry name" value="Band 7/SPFH domain"/>
    <property type="match status" value="1"/>
</dbReference>
<dbReference type="Pfam" id="PF01145">
    <property type="entry name" value="Band_7"/>
    <property type="match status" value="1"/>
</dbReference>
<dbReference type="Gene3D" id="3.30.479.30">
    <property type="entry name" value="Band 7 domain"/>
    <property type="match status" value="1"/>
</dbReference>
<dbReference type="OrthoDB" id="9809197at2"/>
<dbReference type="PANTHER" id="PTHR43327">
    <property type="entry name" value="STOMATIN-LIKE PROTEIN 2, MITOCHONDRIAL"/>
    <property type="match status" value="1"/>
</dbReference>
<keyword evidence="4" id="KW-1185">Reference proteome</keyword>
<evidence type="ECO:0000259" key="2">
    <source>
        <dbReference type="SMART" id="SM00244"/>
    </source>
</evidence>
<accession>B8CY44</accession>
<evidence type="ECO:0000256" key="1">
    <source>
        <dbReference type="ARBA" id="ARBA00008164"/>
    </source>
</evidence>